<sequence length="162" mass="18810">MAKETMLTYLDQLIDQKITDYDVALDFDSRNHTIEIVVRLFAENKQHLALDDVEGNQSAEEMIEYEDGILLYNAQKSQFEEEYYLKTLPFTSKKGMQKAELAALVDYLQEILDQGQADLLDFLAEDSTQEVFALRFDEEIYAKKLAAYQEKLGQDYVSYPSY</sequence>
<reference evidence="1 2" key="1">
    <citation type="submission" date="2013-03" db="EMBL/GenBank/DDBJ databases">
        <title>The Genome Sequence of Enterococcus columbae ATCC_51263 (PacBio/Illumina hybrid assembly).</title>
        <authorList>
            <consortium name="The Broad Institute Genomics Platform"/>
            <consortium name="The Broad Institute Genome Sequencing Center for Infectious Disease"/>
            <person name="Earl A."/>
            <person name="Russ C."/>
            <person name="Gilmore M."/>
            <person name="Surin D."/>
            <person name="Walker B."/>
            <person name="Young S."/>
            <person name="Zeng Q."/>
            <person name="Gargeya S."/>
            <person name="Fitzgerald M."/>
            <person name="Haas B."/>
            <person name="Abouelleil A."/>
            <person name="Allen A.W."/>
            <person name="Alvarado L."/>
            <person name="Arachchi H.M."/>
            <person name="Berlin A.M."/>
            <person name="Chapman S.B."/>
            <person name="Gainer-Dewar J."/>
            <person name="Goldberg J."/>
            <person name="Griggs A."/>
            <person name="Gujja S."/>
            <person name="Hansen M."/>
            <person name="Howarth C."/>
            <person name="Imamovic A."/>
            <person name="Ireland A."/>
            <person name="Larimer J."/>
            <person name="McCowan C."/>
            <person name="Murphy C."/>
            <person name="Pearson M."/>
            <person name="Poon T.W."/>
            <person name="Priest M."/>
            <person name="Roberts A."/>
            <person name="Saif S."/>
            <person name="Shea T."/>
            <person name="Sisk P."/>
            <person name="Sykes S."/>
            <person name="Wortman J."/>
            <person name="Nusbaum C."/>
            <person name="Birren B."/>
        </authorList>
    </citation>
    <scope>NUCLEOTIDE SEQUENCE [LARGE SCALE GENOMIC DNA]</scope>
    <source>
        <strain evidence="1 2">ATCC 51263</strain>
    </source>
</reference>
<proteinExistence type="predicted"/>
<comment type="caution">
    <text evidence="1">The sequence shown here is derived from an EMBL/GenBank/DDBJ whole genome shotgun (WGS) entry which is preliminary data.</text>
</comment>
<dbReference type="Proteomes" id="UP000014113">
    <property type="component" value="Unassembled WGS sequence"/>
</dbReference>
<dbReference type="AlphaFoldDB" id="S1MUL4"/>
<dbReference type="PATRIC" id="fig|1121865.3.peg.1414"/>
<dbReference type="OrthoDB" id="2165293at2"/>
<keyword evidence="2" id="KW-1185">Reference proteome</keyword>
<evidence type="ECO:0000313" key="1">
    <source>
        <dbReference type="EMBL" id="EOW80365.1"/>
    </source>
</evidence>
<dbReference type="InterPro" id="IPR021380">
    <property type="entry name" value="DUF3013"/>
</dbReference>
<name>S1MUL4_9ENTE</name>
<gene>
    <name evidence="1" type="ORF">I568_02065</name>
</gene>
<dbReference type="RefSeq" id="WP_016183590.1">
    <property type="nucleotide sequence ID" value="NZ_JXKI01000011.1"/>
</dbReference>
<dbReference type="EMBL" id="ASWJ01000009">
    <property type="protein sequence ID" value="EOW80365.1"/>
    <property type="molecule type" value="Genomic_DNA"/>
</dbReference>
<evidence type="ECO:0008006" key="3">
    <source>
        <dbReference type="Google" id="ProtNLM"/>
    </source>
</evidence>
<organism evidence="1 2">
    <name type="scientific">Enterococcus columbae DSM 7374 = ATCC 51263</name>
    <dbReference type="NCBI Taxonomy" id="1121865"/>
    <lineage>
        <taxon>Bacteria</taxon>
        <taxon>Bacillati</taxon>
        <taxon>Bacillota</taxon>
        <taxon>Bacilli</taxon>
        <taxon>Lactobacillales</taxon>
        <taxon>Enterococcaceae</taxon>
        <taxon>Enterococcus</taxon>
    </lineage>
</organism>
<dbReference type="eggNOG" id="ENOG5032W75">
    <property type="taxonomic scope" value="Bacteria"/>
</dbReference>
<dbReference type="Pfam" id="PF11217">
    <property type="entry name" value="DUF3013"/>
    <property type="match status" value="1"/>
</dbReference>
<dbReference type="Gene3D" id="3.40.50.11250">
    <property type="entry name" value="Protein of unknown function DUF3013"/>
    <property type="match status" value="1"/>
</dbReference>
<dbReference type="STRING" id="1121865.OMW_01451"/>
<evidence type="ECO:0000313" key="2">
    <source>
        <dbReference type="Proteomes" id="UP000014113"/>
    </source>
</evidence>
<protein>
    <recommendedName>
        <fullName evidence="3">DUF3013 domain-containing protein</fullName>
    </recommendedName>
</protein>
<accession>S1MUL4</accession>